<comment type="subcellular location">
    <subcellularLocation>
        <location evidence="1">Nucleus</location>
    </subcellularLocation>
</comment>
<evidence type="ECO:0000256" key="1">
    <source>
        <dbReference type="RuleBase" id="RU367161"/>
    </source>
</evidence>
<sequence length="171" mass="19617">MASNEAEVVADFYDIDSLLSRSARVACIYADGTPRDIYDMLGTTAPHFTDEKGYKVFTPFWFVRPLEQKGFCSLTLPMAYNPNVRNVLLAHGEHADLEDAVALAECLLKTMVQRIGGIVLRAIHGNEAPKKMDNLEKKLYEESVRNRDRLLDYFRTQRPSSSRKRRYDLIR</sequence>
<accession>A0AA36GIP2</accession>
<dbReference type="PANTHER" id="PTHR22768">
    <property type="entry name" value="DNA REPLICATION COMPLEX GINS PROTEIN PSF3"/>
    <property type="match status" value="1"/>
</dbReference>
<comment type="caution">
    <text evidence="2">The sequence shown here is derived from an EMBL/GenBank/DDBJ whole genome shotgun (WGS) entry which is preliminary data.</text>
</comment>
<dbReference type="InterPro" id="IPR010492">
    <property type="entry name" value="GINS_Psf3"/>
</dbReference>
<evidence type="ECO:0000313" key="3">
    <source>
        <dbReference type="Proteomes" id="UP001176961"/>
    </source>
</evidence>
<dbReference type="SUPFAM" id="SSF158573">
    <property type="entry name" value="GINS helical bundle-like"/>
    <property type="match status" value="1"/>
</dbReference>
<dbReference type="AlphaFoldDB" id="A0AA36GIP2"/>
<protein>
    <recommendedName>
        <fullName evidence="1">DNA replication complex GINS protein PSF3</fullName>
    </recommendedName>
</protein>
<comment type="subunit">
    <text evidence="1">Component of the GINS complex.</text>
</comment>
<dbReference type="GO" id="GO:0000811">
    <property type="term" value="C:GINS complex"/>
    <property type="evidence" value="ECO:0007669"/>
    <property type="project" value="UniProtKB-UniRule"/>
</dbReference>
<dbReference type="Proteomes" id="UP001176961">
    <property type="component" value="Unassembled WGS sequence"/>
</dbReference>
<keyword evidence="3" id="KW-1185">Reference proteome</keyword>
<reference evidence="2" key="1">
    <citation type="submission" date="2023-07" db="EMBL/GenBank/DDBJ databases">
        <authorList>
            <consortium name="CYATHOMIX"/>
        </authorList>
    </citation>
    <scope>NUCLEOTIDE SEQUENCE</scope>
    <source>
        <strain evidence="2">N/A</strain>
    </source>
</reference>
<proteinExistence type="inferred from homology"/>
<dbReference type="GO" id="GO:1902975">
    <property type="term" value="P:mitotic DNA replication initiation"/>
    <property type="evidence" value="ECO:0007669"/>
    <property type="project" value="TreeGrafter"/>
</dbReference>
<organism evidence="2 3">
    <name type="scientific">Cylicocyclus nassatus</name>
    <name type="common">Nematode worm</name>
    <dbReference type="NCBI Taxonomy" id="53992"/>
    <lineage>
        <taxon>Eukaryota</taxon>
        <taxon>Metazoa</taxon>
        <taxon>Ecdysozoa</taxon>
        <taxon>Nematoda</taxon>
        <taxon>Chromadorea</taxon>
        <taxon>Rhabditida</taxon>
        <taxon>Rhabditina</taxon>
        <taxon>Rhabditomorpha</taxon>
        <taxon>Strongyloidea</taxon>
        <taxon>Strongylidae</taxon>
        <taxon>Cylicocyclus</taxon>
    </lineage>
</organism>
<dbReference type="Gene3D" id="1.20.58.2050">
    <property type="match status" value="1"/>
</dbReference>
<evidence type="ECO:0000313" key="2">
    <source>
        <dbReference type="EMBL" id="CAJ0593395.1"/>
    </source>
</evidence>
<keyword evidence="1" id="KW-0235">DNA replication</keyword>
<dbReference type="InterPro" id="IPR038437">
    <property type="entry name" value="GINS_Psf3_sf"/>
</dbReference>
<dbReference type="PANTHER" id="PTHR22768:SF0">
    <property type="entry name" value="DNA REPLICATION COMPLEX GINS PROTEIN PSF3"/>
    <property type="match status" value="1"/>
</dbReference>
<comment type="similarity">
    <text evidence="1">Belongs to the GINS3/PSF3 family.</text>
</comment>
<comment type="function">
    <text evidence="1">The GINS complex plays an essential role in the initiation of DNA replication.</text>
</comment>
<dbReference type="InterPro" id="IPR036224">
    <property type="entry name" value="GINS_bundle-like_dom_sf"/>
</dbReference>
<keyword evidence="1" id="KW-0539">Nucleus</keyword>
<dbReference type="EMBL" id="CATQJL010000112">
    <property type="protein sequence ID" value="CAJ0593395.1"/>
    <property type="molecule type" value="Genomic_DNA"/>
</dbReference>
<name>A0AA36GIP2_CYLNA</name>
<gene>
    <name evidence="2" type="ORF">CYNAS_LOCUS5378</name>
</gene>
<dbReference type="SUPFAM" id="SSF160059">
    <property type="entry name" value="PriA/YqbF domain"/>
    <property type="match status" value="1"/>
</dbReference>